<name>A0A4Y9QUX8_9BACT</name>
<evidence type="ECO:0000313" key="3">
    <source>
        <dbReference type="EMBL" id="TFV95488.1"/>
    </source>
</evidence>
<dbReference type="CDD" id="cd00146">
    <property type="entry name" value="PKD"/>
    <property type="match status" value="1"/>
</dbReference>
<organism evidence="3 4">
    <name type="scientific">Algoriphagus kandeliae</name>
    <dbReference type="NCBI Taxonomy" id="2562278"/>
    <lineage>
        <taxon>Bacteria</taxon>
        <taxon>Pseudomonadati</taxon>
        <taxon>Bacteroidota</taxon>
        <taxon>Cytophagia</taxon>
        <taxon>Cytophagales</taxon>
        <taxon>Cyclobacteriaceae</taxon>
        <taxon>Algoriphagus</taxon>
    </lineage>
</organism>
<dbReference type="NCBIfam" id="TIGR01451">
    <property type="entry name" value="B_ant_repeat"/>
    <property type="match status" value="6"/>
</dbReference>
<dbReference type="InterPro" id="IPR000601">
    <property type="entry name" value="PKD_dom"/>
</dbReference>
<feature type="region of interest" description="Disordered" evidence="1">
    <location>
        <begin position="688"/>
        <end position="715"/>
    </location>
</feature>
<protein>
    <submittedName>
        <fullName evidence="3">DUF11 domain-containing protein</fullName>
    </submittedName>
</protein>
<dbReference type="InterPro" id="IPR013783">
    <property type="entry name" value="Ig-like_fold"/>
</dbReference>
<dbReference type="OrthoDB" id="1488789at2"/>
<proteinExistence type="predicted"/>
<evidence type="ECO:0000313" key="4">
    <source>
        <dbReference type="Proteomes" id="UP000297647"/>
    </source>
</evidence>
<dbReference type="SUPFAM" id="SSF49299">
    <property type="entry name" value="PKD domain"/>
    <property type="match status" value="1"/>
</dbReference>
<dbReference type="Gene3D" id="2.60.40.10">
    <property type="entry name" value="Immunoglobulins"/>
    <property type="match status" value="2"/>
</dbReference>
<dbReference type="PROSITE" id="PS50093">
    <property type="entry name" value="PKD"/>
    <property type="match status" value="1"/>
</dbReference>
<feature type="non-terminal residue" evidence="3">
    <location>
        <position position="1124"/>
    </location>
</feature>
<dbReference type="InterPro" id="IPR035986">
    <property type="entry name" value="PKD_dom_sf"/>
</dbReference>
<dbReference type="PANTHER" id="PTHR34819">
    <property type="entry name" value="LARGE CYSTEINE-RICH PERIPLASMIC PROTEIN OMCB"/>
    <property type="match status" value="1"/>
</dbReference>
<dbReference type="Pfam" id="PF24346">
    <property type="entry name" value="DUF7507"/>
    <property type="match status" value="7"/>
</dbReference>
<feature type="domain" description="PKD" evidence="2">
    <location>
        <begin position="238"/>
        <end position="289"/>
    </location>
</feature>
<dbReference type="EMBL" id="SPSB01000002">
    <property type="protein sequence ID" value="TFV95488.1"/>
    <property type="molecule type" value="Genomic_DNA"/>
</dbReference>
<dbReference type="AlphaFoldDB" id="A0A4Y9QUX8"/>
<gene>
    <name evidence="3" type="ORF">E4S40_04510</name>
</gene>
<dbReference type="InterPro" id="IPR047589">
    <property type="entry name" value="DUF11_rpt"/>
</dbReference>
<evidence type="ECO:0000259" key="2">
    <source>
        <dbReference type="PROSITE" id="PS50093"/>
    </source>
</evidence>
<feature type="region of interest" description="Disordered" evidence="1">
    <location>
        <begin position="1033"/>
        <end position="1058"/>
    </location>
</feature>
<reference evidence="3 4" key="1">
    <citation type="submission" date="2019-03" db="EMBL/GenBank/DDBJ databases">
        <title>Algoriphagus sp. nov, a new strain isolated from root system soil of mangrove plant Kandelia.</title>
        <authorList>
            <person name="Yin Q."/>
            <person name="Wang K."/>
            <person name="Song Z."/>
        </authorList>
    </citation>
    <scope>NUCLEOTIDE SEQUENCE [LARGE SCALE GENOMIC DNA]</scope>
    <source>
        <strain evidence="3 4">XY-J91</strain>
    </source>
</reference>
<comment type="caution">
    <text evidence="3">The sequence shown here is derived from an EMBL/GenBank/DDBJ whole genome shotgun (WGS) entry which is preliminary data.</text>
</comment>
<dbReference type="InterPro" id="IPR051172">
    <property type="entry name" value="Chlamydia_OmcB"/>
</dbReference>
<dbReference type="InterPro" id="IPR055354">
    <property type="entry name" value="DUF7507"/>
</dbReference>
<keyword evidence="4" id="KW-1185">Reference proteome</keyword>
<feature type="region of interest" description="Disordered" evidence="1">
    <location>
        <begin position="916"/>
        <end position="951"/>
    </location>
</feature>
<evidence type="ECO:0000256" key="1">
    <source>
        <dbReference type="SAM" id="MobiDB-lite"/>
    </source>
</evidence>
<dbReference type="Proteomes" id="UP000297647">
    <property type="component" value="Unassembled WGS sequence"/>
</dbReference>
<accession>A0A4Y9QUX8</accession>
<sequence length="1124" mass="117902">MESSSNYQQKPLTNGRTFFLVLREIFRKQKAVWLLFFLAFFSISTVQGQISVLELGNQPELLDLRTCNIPCSSGNYDILEVFLSDEYGNRLADQFATCTAGVTQTAYVSFLYETNSGSSTNNGRLFADVVFTNPQTGEADSIFLNYYFGEIPAAKAEPQVITIGIPFQWTCGVEVQFLNPLLAWTTSATQDLSLDYECNDYPSAQCQFGGDTVVSAPLAVQFTYAACTVDDVTTASFFNNTNGGTTPYTYSWTFSPNATPSSSSEENPTVSFTGTGPYTARLEVTDAANISNFFETTFNKPGEITYDVAFTNPTGVLNNGSITISNVQGGTGDKTISWEDDPSITTYTRTGLGAGLYIAQIIDEFNCIKLVPVTLTAEVPSINLVKIGVLEDTNGDGLNSAGDRINYSFVITNDGDVPLTGVDLDDQDAVLTGTSFDLAPGEINSTSYTGVYTLTQADIEAGFFTNTATVTATGGGVEVNDSDSHTENFTQVARMVATKNQTGGPNPVTAASQTIDYTITIENTGNLNLTNVVGRDFAPGDAVGVILTLDSGDNGDGILNPGETWTYLFSYTVSQSDMNLGDNLVNVVNFSSDQVPGPVTANASTPIQQNPSLSIDKQVVGVDEAGNGLLDEAGDLIEYEIVVTNTGNVTLTNVTIVDPLTGTNKNIGDLAPGATHTESTSYAITQEDLNTRGGGDGDIDNTATADSDQAGPVEDSESVDLVYAPQMNITKTAVGVDEAGDGVLNAAGDLIDYEIEVTNDGNVTLTNVTVNDPLTGGLLTTIVSLAPNASETVNVSYAITQDDLDNNGNGDPAGFIYNTATADSDQTGEEAASEEVPLTQTPVLSITKTAVGIDEAGDGVLNEAGDLIDYEIEVTNDGNVTLTNVTIVDPLTGTDVNIGDLAPGASHTESTSYAITQNDLDTNGGGDGDIDNTATADSDQTGEETASEEVPLTQNPVLSITKTAVGVDAAGDGVLNEAGDIIDYEIEVTNDGNVTLTNVMIVDPLTGTDVNIGDLAPGASHTESISYAITQEDLDTRGGGDGDIDNTATADSDQAGPVEDSEAVDLVYDPVLSITKTAVAVDDAGDGILNNADEVIDYEIVVTNDGNVTLTNVTVIDPLTGTDV</sequence>